<sequence length="299" mass="34926">MSFKNVSKALKILVVGAIGYQLYSQSKKIETLVELQKYDNKIHHEIVEKLKNIRQEFNRMENEMHVNKILSILHSRFQQDEFLINQLFTQTKNTIIPPSFHMLFRNLSLCPNCPTNDWHLESCKYTAKPFVTAPTLTLFINALEIDLKYQILEADPFTILAPDPINPENLCFSEFSGYMHSILNLETKCVKNIAFNPVDDHQIPIIFHSEGCEDDLHSRPIWKTKRCIPKRSITPEMAVQIKHDEQFVYVYCYTQNITILGFEQPCKNLIYQFEKGQNLTINKVATKFKKMKIYTSQSL</sequence>
<dbReference type="AlphaFoldDB" id="A0A6P6Y3Q0"/>
<organism evidence="1 2">
    <name type="scientific">Dermatophagoides pteronyssinus</name>
    <name type="common">European house dust mite</name>
    <dbReference type="NCBI Taxonomy" id="6956"/>
    <lineage>
        <taxon>Eukaryota</taxon>
        <taxon>Metazoa</taxon>
        <taxon>Ecdysozoa</taxon>
        <taxon>Arthropoda</taxon>
        <taxon>Chelicerata</taxon>
        <taxon>Arachnida</taxon>
        <taxon>Acari</taxon>
        <taxon>Acariformes</taxon>
        <taxon>Sarcoptiformes</taxon>
        <taxon>Astigmata</taxon>
        <taxon>Psoroptidia</taxon>
        <taxon>Analgoidea</taxon>
        <taxon>Pyroglyphidae</taxon>
        <taxon>Dermatophagoidinae</taxon>
        <taxon>Dermatophagoides</taxon>
    </lineage>
</organism>
<gene>
    <name evidence="2" type="primary">LOC113793799</name>
</gene>
<feature type="non-terminal residue" evidence="2">
    <location>
        <position position="299"/>
    </location>
</feature>
<reference evidence="2" key="1">
    <citation type="submission" date="2025-08" db="UniProtKB">
        <authorList>
            <consortium name="RefSeq"/>
        </authorList>
    </citation>
    <scope>IDENTIFICATION</scope>
    <source>
        <strain evidence="2">Airmid</strain>
    </source>
</reference>
<dbReference type="OrthoDB" id="6511875at2759"/>
<evidence type="ECO:0000313" key="2">
    <source>
        <dbReference type="RefSeq" id="XP_027199671.1"/>
    </source>
</evidence>
<dbReference type="InParanoid" id="A0A6P6Y3Q0"/>
<keyword evidence="1" id="KW-1185">Reference proteome</keyword>
<dbReference type="KEGG" id="dpte:113793799"/>
<dbReference type="RefSeq" id="XP_027199671.1">
    <property type="nucleotide sequence ID" value="XM_027343870.1"/>
</dbReference>
<dbReference type="Proteomes" id="UP000515146">
    <property type="component" value="Unplaced"/>
</dbReference>
<evidence type="ECO:0000313" key="1">
    <source>
        <dbReference type="Proteomes" id="UP000515146"/>
    </source>
</evidence>
<accession>A0A6P6Y3Q0</accession>
<protein>
    <submittedName>
        <fullName evidence="2">Uncharacterized protein LOC113793799</fullName>
    </submittedName>
</protein>
<proteinExistence type="predicted"/>
<name>A0A6P6Y3Q0_DERPT</name>